<accession>A0ABT8ZTW5</accession>
<sequence>MLFTSPLQLFVLCAVAAGGWLLGFLVHPDSARRRVTIARLSRELEHLRKDSQLRLRDASRAKARLELTKRDLSEKLLAAEAAIEALRPRGDDDPLPSPAPIAPLTTPTPAPIGAATPPEPVGGWLRGGARDDLTRIDGIDTPTSIRLFALGITRYADLERLSEQEVAQLETRLMLAEGFIAEHGWQRQATLLRTASEA</sequence>
<dbReference type="RefSeq" id="WP_304559384.1">
    <property type="nucleotide sequence ID" value="NZ_JAUQSZ010000001.1"/>
</dbReference>
<dbReference type="Proteomes" id="UP001176468">
    <property type="component" value="Unassembled WGS sequence"/>
</dbReference>
<keyword evidence="2" id="KW-0472">Membrane</keyword>
<organism evidence="3 4">
    <name type="scientific">Sphingomonas immobilis</name>
    <dbReference type="NCBI Taxonomy" id="3063997"/>
    <lineage>
        <taxon>Bacteria</taxon>
        <taxon>Pseudomonadati</taxon>
        <taxon>Pseudomonadota</taxon>
        <taxon>Alphaproteobacteria</taxon>
        <taxon>Sphingomonadales</taxon>
        <taxon>Sphingomonadaceae</taxon>
        <taxon>Sphingomonas</taxon>
    </lineage>
</organism>
<comment type="caution">
    <text evidence="3">The sequence shown here is derived from an EMBL/GenBank/DDBJ whole genome shotgun (WGS) entry which is preliminary data.</text>
</comment>
<gene>
    <name evidence="3" type="ORF">Q5H94_01590</name>
</gene>
<evidence type="ECO:0000313" key="3">
    <source>
        <dbReference type="EMBL" id="MDO7841005.1"/>
    </source>
</evidence>
<reference evidence="3" key="1">
    <citation type="submission" date="2023-07" db="EMBL/GenBank/DDBJ databases">
        <authorList>
            <person name="Kim M.K."/>
        </authorList>
    </citation>
    <scope>NUCLEOTIDE SEQUENCE</scope>
    <source>
        <strain evidence="3">CA1-15</strain>
    </source>
</reference>
<evidence type="ECO:0000313" key="4">
    <source>
        <dbReference type="Proteomes" id="UP001176468"/>
    </source>
</evidence>
<keyword evidence="1" id="KW-0175">Coiled coil</keyword>
<feature type="coiled-coil region" evidence="1">
    <location>
        <begin position="55"/>
        <end position="82"/>
    </location>
</feature>
<name>A0ABT8ZTW5_9SPHN</name>
<proteinExistence type="predicted"/>
<feature type="transmembrane region" description="Helical" evidence="2">
    <location>
        <begin position="6"/>
        <end position="26"/>
    </location>
</feature>
<keyword evidence="2" id="KW-0812">Transmembrane</keyword>
<protein>
    <submittedName>
        <fullName evidence="3">Uncharacterized protein</fullName>
    </submittedName>
</protein>
<evidence type="ECO:0000256" key="2">
    <source>
        <dbReference type="SAM" id="Phobius"/>
    </source>
</evidence>
<keyword evidence="4" id="KW-1185">Reference proteome</keyword>
<dbReference type="EMBL" id="JAUQSZ010000001">
    <property type="protein sequence ID" value="MDO7841005.1"/>
    <property type="molecule type" value="Genomic_DNA"/>
</dbReference>
<keyword evidence="2" id="KW-1133">Transmembrane helix</keyword>
<evidence type="ECO:0000256" key="1">
    <source>
        <dbReference type="SAM" id="Coils"/>
    </source>
</evidence>